<name>A0A9J5XS97_SOLCO</name>
<dbReference type="PANTHER" id="PTHR48200">
    <property type="entry name" value="PROTEIN, PUTATIVE-RELATED"/>
    <property type="match status" value="1"/>
</dbReference>
<dbReference type="PANTHER" id="PTHR48200:SF1">
    <property type="entry name" value="AMINOTRANSFERASE-LIKE PLANT MOBILE DOMAIN-CONTAINING PROTEIN"/>
    <property type="match status" value="1"/>
</dbReference>
<proteinExistence type="predicted"/>
<accession>A0A9J5XS97</accession>
<keyword evidence="2" id="KW-1185">Reference proteome</keyword>
<gene>
    <name evidence="1" type="ORF">H5410_040538</name>
</gene>
<comment type="caution">
    <text evidence="1">The sequence shown here is derived from an EMBL/GenBank/DDBJ whole genome shotgun (WGS) entry which is preliminary data.</text>
</comment>
<dbReference type="AlphaFoldDB" id="A0A9J5XS97"/>
<sequence>MEDFLGTRVFPRRGRKINICLAGVVNVLIEKKNYTIIPMNLVDIYLAFTVCQRGKRFFEGCNILLQLWIVEHLYRPPTVARFIQDQSDYIMSHAKRVEKYRCLERVNAWVECFRSPMEDKITWNYPWGVQPYIPLRVLRQLGRRQILPITDDMKDFMSKVRPEVPLPEGLAKKIWEWFIVMGIGTMVRLERSVKEPIDHEAEIKIKGQINLATIRGAQIAELAVSQQQQLRAGDHKIQTNFDQERAQWIRERGRLQEELESVLTQERRAR</sequence>
<evidence type="ECO:0000313" key="2">
    <source>
        <dbReference type="Proteomes" id="UP000824120"/>
    </source>
</evidence>
<reference evidence="1 2" key="1">
    <citation type="submission" date="2020-09" db="EMBL/GenBank/DDBJ databases">
        <title>De no assembly of potato wild relative species, Solanum commersonii.</title>
        <authorList>
            <person name="Cho K."/>
        </authorList>
    </citation>
    <scope>NUCLEOTIDE SEQUENCE [LARGE SCALE GENOMIC DNA]</scope>
    <source>
        <strain evidence="1">LZ3.2</strain>
        <tissue evidence="1">Leaf</tissue>
    </source>
</reference>
<evidence type="ECO:0008006" key="3">
    <source>
        <dbReference type="Google" id="ProtNLM"/>
    </source>
</evidence>
<organism evidence="1 2">
    <name type="scientific">Solanum commersonii</name>
    <name type="common">Commerson's wild potato</name>
    <name type="synonym">Commerson's nightshade</name>
    <dbReference type="NCBI Taxonomy" id="4109"/>
    <lineage>
        <taxon>Eukaryota</taxon>
        <taxon>Viridiplantae</taxon>
        <taxon>Streptophyta</taxon>
        <taxon>Embryophyta</taxon>
        <taxon>Tracheophyta</taxon>
        <taxon>Spermatophyta</taxon>
        <taxon>Magnoliopsida</taxon>
        <taxon>eudicotyledons</taxon>
        <taxon>Gunneridae</taxon>
        <taxon>Pentapetalae</taxon>
        <taxon>asterids</taxon>
        <taxon>lamiids</taxon>
        <taxon>Solanales</taxon>
        <taxon>Solanaceae</taxon>
        <taxon>Solanoideae</taxon>
        <taxon>Solaneae</taxon>
        <taxon>Solanum</taxon>
    </lineage>
</organism>
<protein>
    <recommendedName>
        <fullName evidence="3">Aminotransferase-like plant mobile domain-containing protein</fullName>
    </recommendedName>
</protein>
<dbReference type="EMBL" id="JACXVP010000008">
    <property type="protein sequence ID" value="KAG5590024.1"/>
    <property type="molecule type" value="Genomic_DNA"/>
</dbReference>
<dbReference type="Proteomes" id="UP000824120">
    <property type="component" value="Chromosome 8"/>
</dbReference>
<dbReference type="OrthoDB" id="593744at2759"/>
<evidence type="ECO:0000313" key="1">
    <source>
        <dbReference type="EMBL" id="KAG5590024.1"/>
    </source>
</evidence>